<evidence type="ECO:0000256" key="3">
    <source>
        <dbReference type="ARBA" id="ARBA00023242"/>
    </source>
</evidence>
<feature type="non-terminal residue" evidence="5">
    <location>
        <position position="185"/>
    </location>
</feature>
<organism evidence="5 6">
    <name type="scientific">Sphaerobolus stellatus (strain SS14)</name>
    <dbReference type="NCBI Taxonomy" id="990650"/>
    <lineage>
        <taxon>Eukaryota</taxon>
        <taxon>Fungi</taxon>
        <taxon>Dikarya</taxon>
        <taxon>Basidiomycota</taxon>
        <taxon>Agaricomycotina</taxon>
        <taxon>Agaricomycetes</taxon>
        <taxon>Phallomycetidae</taxon>
        <taxon>Geastrales</taxon>
        <taxon>Sphaerobolaceae</taxon>
        <taxon>Sphaerobolus</taxon>
    </lineage>
</organism>
<evidence type="ECO:0000256" key="4">
    <source>
        <dbReference type="SAM" id="MobiDB-lite"/>
    </source>
</evidence>
<protein>
    <submittedName>
        <fullName evidence="5">Uncharacterized protein</fullName>
    </submittedName>
</protein>
<dbReference type="OrthoDB" id="19679at2759"/>
<dbReference type="Pfam" id="PF09751">
    <property type="entry name" value="Es2"/>
    <property type="match status" value="1"/>
</dbReference>
<dbReference type="PANTHER" id="PTHR12940">
    <property type="entry name" value="ES-2 PROTEIN - RELATED"/>
    <property type="match status" value="1"/>
</dbReference>
<dbReference type="AlphaFoldDB" id="A0A0C9UF36"/>
<comment type="similarity">
    <text evidence="2">Belongs to the ESS2 family.</text>
</comment>
<accession>A0A0C9UF36</accession>
<keyword evidence="3" id="KW-0539">Nucleus</keyword>
<name>A0A0C9UF36_SPHS4</name>
<keyword evidence="6" id="KW-1185">Reference proteome</keyword>
<proteinExistence type="inferred from homology"/>
<dbReference type="Proteomes" id="UP000054279">
    <property type="component" value="Unassembled WGS sequence"/>
</dbReference>
<comment type="subcellular location">
    <subcellularLocation>
        <location evidence="1">Nucleus</location>
    </subcellularLocation>
</comment>
<evidence type="ECO:0000256" key="1">
    <source>
        <dbReference type="ARBA" id="ARBA00004123"/>
    </source>
</evidence>
<sequence length="185" mass="19459">PTRSRVGAAIAGTPYVPREERTQFPLVPAIPSPTASQLGTAAVNQLMTWGTITGTPRVISSDGDGDFKPVPTPQTPFHLPGPSPRERVAHKLASSASRSLNAKAALLSGTPAATKNRGSVSASPRPHAGMLTPAARRLLDRTVGLGTSASRRADAMRQEANWEGGKSKDLSKVRWTPSPADRRAV</sequence>
<dbReference type="HOGENOM" id="CLU_1464708_0_0_1"/>
<dbReference type="GO" id="GO:0071013">
    <property type="term" value="C:catalytic step 2 spliceosome"/>
    <property type="evidence" value="ECO:0007669"/>
    <property type="project" value="TreeGrafter"/>
</dbReference>
<gene>
    <name evidence="5" type="ORF">M422DRAFT_275543</name>
</gene>
<evidence type="ECO:0000256" key="2">
    <source>
        <dbReference type="ARBA" id="ARBA00009072"/>
    </source>
</evidence>
<feature type="compositionally biased region" description="Polar residues" evidence="4">
    <location>
        <begin position="111"/>
        <end position="122"/>
    </location>
</feature>
<reference evidence="5 6" key="1">
    <citation type="submission" date="2014-06" db="EMBL/GenBank/DDBJ databases">
        <title>Evolutionary Origins and Diversification of the Mycorrhizal Mutualists.</title>
        <authorList>
            <consortium name="DOE Joint Genome Institute"/>
            <consortium name="Mycorrhizal Genomics Consortium"/>
            <person name="Kohler A."/>
            <person name="Kuo A."/>
            <person name="Nagy L.G."/>
            <person name="Floudas D."/>
            <person name="Copeland A."/>
            <person name="Barry K.W."/>
            <person name="Cichocki N."/>
            <person name="Veneault-Fourrey C."/>
            <person name="LaButti K."/>
            <person name="Lindquist E.A."/>
            <person name="Lipzen A."/>
            <person name="Lundell T."/>
            <person name="Morin E."/>
            <person name="Murat C."/>
            <person name="Riley R."/>
            <person name="Ohm R."/>
            <person name="Sun H."/>
            <person name="Tunlid A."/>
            <person name="Henrissat B."/>
            <person name="Grigoriev I.V."/>
            <person name="Hibbett D.S."/>
            <person name="Martin F."/>
        </authorList>
    </citation>
    <scope>NUCLEOTIDE SEQUENCE [LARGE SCALE GENOMIC DNA]</scope>
    <source>
        <strain evidence="5 6">SS14</strain>
    </source>
</reference>
<evidence type="ECO:0000313" key="5">
    <source>
        <dbReference type="EMBL" id="KIJ23805.1"/>
    </source>
</evidence>
<dbReference type="PANTHER" id="PTHR12940:SF0">
    <property type="entry name" value="SPLICING FACTOR ESS-2 HOMOLOG"/>
    <property type="match status" value="1"/>
</dbReference>
<feature type="region of interest" description="Disordered" evidence="4">
    <location>
        <begin position="105"/>
        <end position="185"/>
    </location>
</feature>
<dbReference type="InterPro" id="IPR019148">
    <property type="entry name" value="Nuclear_protein_DGCR14_ESS-2"/>
</dbReference>
<evidence type="ECO:0000313" key="6">
    <source>
        <dbReference type="Proteomes" id="UP000054279"/>
    </source>
</evidence>
<dbReference type="EMBL" id="KN837583">
    <property type="protein sequence ID" value="KIJ23805.1"/>
    <property type="molecule type" value="Genomic_DNA"/>
</dbReference>